<dbReference type="GO" id="GO:0006044">
    <property type="term" value="P:N-acetylglucosamine metabolic process"/>
    <property type="evidence" value="ECO:0007669"/>
    <property type="project" value="TreeGrafter"/>
</dbReference>
<keyword evidence="1" id="KW-1133">Transmembrane helix</keyword>
<dbReference type="GO" id="GO:0003830">
    <property type="term" value="F:beta-1,4-mannosylglycoprotein 4-beta-N-acetylglucosaminyltransferase activity"/>
    <property type="evidence" value="ECO:0007669"/>
    <property type="project" value="InterPro"/>
</dbReference>
<reference evidence="2" key="1">
    <citation type="submission" date="2021-01" db="EMBL/GenBank/DDBJ databases">
        <authorList>
            <person name="Corre E."/>
            <person name="Pelletier E."/>
            <person name="Niang G."/>
            <person name="Scheremetjew M."/>
            <person name="Finn R."/>
            <person name="Kale V."/>
            <person name="Holt S."/>
            <person name="Cochrane G."/>
            <person name="Meng A."/>
            <person name="Brown T."/>
            <person name="Cohen L."/>
        </authorList>
    </citation>
    <scope>NUCLEOTIDE SEQUENCE</scope>
    <source>
        <strain evidence="2">CCMP722</strain>
    </source>
</reference>
<name>A0A7S0MY41_9CHLO</name>
<evidence type="ECO:0000256" key="1">
    <source>
        <dbReference type="SAM" id="Phobius"/>
    </source>
</evidence>
<proteinExistence type="predicted"/>
<organism evidence="2">
    <name type="scientific">Pyramimonas obovata</name>
    <dbReference type="NCBI Taxonomy" id="1411642"/>
    <lineage>
        <taxon>Eukaryota</taxon>
        <taxon>Viridiplantae</taxon>
        <taxon>Chlorophyta</taxon>
        <taxon>Pyramimonadophyceae</taxon>
        <taxon>Pyramimonadales</taxon>
        <taxon>Pyramimonadaceae</taxon>
        <taxon>Pyramimonas</taxon>
        <taxon>Pyramimonas incertae sedis</taxon>
    </lineage>
</organism>
<gene>
    <name evidence="2" type="ORF">POBO1169_LOCUS3609</name>
</gene>
<dbReference type="PANTHER" id="PTHR12224:SF0">
    <property type="entry name" value="BETA-1,4-MANNOSYL-GLYCOPROTEIN 4-BETA-N-ACETYLGLUCOSAMINYLTRANSFERASE"/>
    <property type="match status" value="1"/>
</dbReference>
<keyword evidence="1" id="KW-0472">Membrane</keyword>
<protein>
    <submittedName>
        <fullName evidence="2">Uncharacterized protein</fullName>
    </submittedName>
</protein>
<accession>A0A7S0MY41</accession>
<dbReference type="AlphaFoldDB" id="A0A7S0MY41"/>
<dbReference type="InterPro" id="IPR006813">
    <property type="entry name" value="Glyco_trans_17"/>
</dbReference>
<dbReference type="Pfam" id="PF04724">
    <property type="entry name" value="Glyco_transf_17"/>
    <property type="match status" value="1"/>
</dbReference>
<sequence>MRGKEFGSVVLCFVLIYAALNAYIRINGVRNRLPAQQPLETVVATPNQKQRPARVFSNASKCDYRSEEYQTLGVGDAMRRTYADVIRSRVKEKDSWGEMSCSRWGLSGEWKPRGRKIYYGTNLANEMDLLSVVLEEIYPVVDHIILQEARHTWGQGFTKEKPLYFKQFARTHFAKYLPKTRYQEYDFNSISECTPEATGGVPEIPSRACKWQQQWNSRNHLEKSAGDIREQDIFLVSDLDELVSREFLLALKNCEVHREMEAPGGKCTKINLLTFGHKYNFECTAARPAGHFHPDLTLGKCMKMIGGEEIRSYYGADWNTPHKLAYSQKYRPQEVSCVRNDNGEVKNCHRTGTVPGKALGPAGWHLMSFLSSEQLLFKQYTRAGPQPPDANKHGWSQEDLAAIVEKKDACNERSDIFRMDSWGCMPLPHAVRENPQRWRHFLHHVPDNEYPDEFGTMRMIHDFNAATFRGS</sequence>
<dbReference type="GO" id="GO:0016020">
    <property type="term" value="C:membrane"/>
    <property type="evidence" value="ECO:0007669"/>
    <property type="project" value="InterPro"/>
</dbReference>
<evidence type="ECO:0000313" key="2">
    <source>
        <dbReference type="EMBL" id="CAD8654757.1"/>
    </source>
</evidence>
<feature type="transmembrane region" description="Helical" evidence="1">
    <location>
        <begin position="6"/>
        <end position="24"/>
    </location>
</feature>
<keyword evidence="1" id="KW-0812">Transmembrane</keyword>
<dbReference type="PANTHER" id="PTHR12224">
    <property type="entry name" value="BETA-1,4-MANNOSYL-GLYCOPROTEIN BETA-1,4-N-ACETYLGLUCOSAMINYL-TRANSFERASE"/>
    <property type="match status" value="1"/>
</dbReference>
<dbReference type="EMBL" id="HBFA01006934">
    <property type="protein sequence ID" value="CAD8654757.1"/>
    <property type="molecule type" value="Transcribed_RNA"/>
</dbReference>